<evidence type="ECO:0000313" key="3">
    <source>
        <dbReference type="EMBL" id="WXL27817.1"/>
    </source>
</evidence>
<reference evidence="3 4" key="1">
    <citation type="submission" date="2024-03" db="EMBL/GenBank/DDBJ databases">
        <title>Complete genome of BD2.</title>
        <authorList>
            <person name="Cao G."/>
        </authorList>
    </citation>
    <scope>NUCLEOTIDE SEQUENCE [LARGE SCALE GENOMIC DNA]</scope>
    <source>
        <strain evidence="3 4">BD2</strain>
    </source>
</reference>
<keyword evidence="4" id="KW-1185">Reference proteome</keyword>
<dbReference type="SMART" id="SM00271">
    <property type="entry name" value="DnaJ"/>
    <property type="match status" value="1"/>
</dbReference>
<dbReference type="PROSITE" id="PS50076">
    <property type="entry name" value="DNAJ_2"/>
    <property type="match status" value="1"/>
</dbReference>
<gene>
    <name evidence="3" type="ORF">WG219_10340</name>
</gene>
<dbReference type="InterPro" id="IPR036869">
    <property type="entry name" value="J_dom_sf"/>
</dbReference>
<dbReference type="Gene3D" id="1.10.287.110">
    <property type="entry name" value="DnaJ domain"/>
    <property type="match status" value="1"/>
</dbReference>
<accession>A0ABZ2RMT3</accession>
<dbReference type="EMBL" id="CP148074">
    <property type="protein sequence ID" value="WXL27817.1"/>
    <property type="molecule type" value="Genomic_DNA"/>
</dbReference>
<organism evidence="3 4">
    <name type="scientific">Ectopseudomonas mendocina</name>
    <name type="common">Pseudomonas mendocina</name>
    <dbReference type="NCBI Taxonomy" id="300"/>
    <lineage>
        <taxon>Bacteria</taxon>
        <taxon>Pseudomonadati</taxon>
        <taxon>Pseudomonadota</taxon>
        <taxon>Gammaproteobacteria</taxon>
        <taxon>Pseudomonadales</taxon>
        <taxon>Pseudomonadaceae</taxon>
        <taxon>Ectopseudomonas</taxon>
    </lineage>
</organism>
<dbReference type="CDD" id="cd06257">
    <property type="entry name" value="DnaJ"/>
    <property type="match status" value="1"/>
</dbReference>
<name>A0ABZ2RMT3_ECTME</name>
<protein>
    <submittedName>
        <fullName evidence="3">DNA-J related domain-containing protein</fullName>
    </submittedName>
</protein>
<keyword evidence="1" id="KW-0143">Chaperone</keyword>
<dbReference type="Proteomes" id="UP001476583">
    <property type="component" value="Chromosome"/>
</dbReference>
<dbReference type="InterPro" id="IPR021059">
    <property type="entry name" value="DnaJ-related_N"/>
</dbReference>
<dbReference type="InterPro" id="IPR001623">
    <property type="entry name" value="DnaJ_domain"/>
</dbReference>
<evidence type="ECO:0000259" key="2">
    <source>
        <dbReference type="PROSITE" id="PS50076"/>
    </source>
</evidence>
<evidence type="ECO:0000313" key="4">
    <source>
        <dbReference type="Proteomes" id="UP001476583"/>
    </source>
</evidence>
<feature type="domain" description="J" evidence="2">
    <location>
        <begin position="142"/>
        <end position="198"/>
    </location>
</feature>
<sequence>MNDSPNCQSALCDELYEHLNSAPEGLSEYRLIQLIKAGKRNNLPDLPLSDSVGLFRTHFILFNGLYHLRDLLWSKQLATLSISSLCIQLLPYQSGVNGLSENDPLRTYYMDLSQLDSTGADEVEHLLRSFWLRLHNNEDVKAALELFELSPGNEPISLGTIKARYRRLVSQHHPDRGGSTARLQAINKAMEILERHYRSS</sequence>
<proteinExistence type="predicted"/>
<dbReference type="SUPFAM" id="SSF46565">
    <property type="entry name" value="Chaperone J-domain"/>
    <property type="match status" value="1"/>
</dbReference>
<dbReference type="Pfam" id="PF12339">
    <property type="entry name" value="DNAJ_related"/>
    <property type="match status" value="1"/>
</dbReference>
<evidence type="ECO:0000256" key="1">
    <source>
        <dbReference type="ARBA" id="ARBA00023186"/>
    </source>
</evidence>